<sequence length="200" mass="22644">MPPPPTHSSPTIIVTTNQTPPFLQPLRHRPYCPLEFWSISERVATELVNANCAMEMAQLQIKQANNKQLSSLPNWILSFWDDFEKQRDNIRSQVVSNKKRNQRKHVIKEDLVVNTLNEASYETDQAILNTLDMLSHHVQGYVNGLYFDVKNEKGQLQQQQQVGGDDSLEFNESLNSSNIINSSGVGGRMKPSTSSSSAFR</sequence>
<name>A0ACB0Y063_MELEN</name>
<dbReference type="EMBL" id="CAVMJV010000004">
    <property type="protein sequence ID" value="CAK5025743.1"/>
    <property type="molecule type" value="Genomic_DNA"/>
</dbReference>
<protein>
    <submittedName>
        <fullName evidence="1">Uncharacterized protein</fullName>
    </submittedName>
</protein>
<comment type="caution">
    <text evidence="1">The sequence shown here is derived from an EMBL/GenBank/DDBJ whole genome shotgun (WGS) entry which is preliminary data.</text>
</comment>
<gene>
    <name evidence="1" type="ORF">MENTE1834_LOCUS5874</name>
</gene>
<proteinExistence type="predicted"/>
<evidence type="ECO:0000313" key="2">
    <source>
        <dbReference type="Proteomes" id="UP001497535"/>
    </source>
</evidence>
<evidence type="ECO:0000313" key="1">
    <source>
        <dbReference type="EMBL" id="CAK5025743.1"/>
    </source>
</evidence>
<reference evidence="1" key="1">
    <citation type="submission" date="2023-11" db="EMBL/GenBank/DDBJ databases">
        <authorList>
            <person name="Poullet M."/>
        </authorList>
    </citation>
    <scope>NUCLEOTIDE SEQUENCE</scope>
    <source>
        <strain evidence="1">E1834</strain>
    </source>
</reference>
<organism evidence="1 2">
    <name type="scientific">Meloidogyne enterolobii</name>
    <name type="common">Root-knot nematode worm</name>
    <name type="synonym">Meloidogyne mayaguensis</name>
    <dbReference type="NCBI Taxonomy" id="390850"/>
    <lineage>
        <taxon>Eukaryota</taxon>
        <taxon>Metazoa</taxon>
        <taxon>Ecdysozoa</taxon>
        <taxon>Nematoda</taxon>
        <taxon>Chromadorea</taxon>
        <taxon>Rhabditida</taxon>
        <taxon>Tylenchina</taxon>
        <taxon>Tylenchomorpha</taxon>
        <taxon>Tylenchoidea</taxon>
        <taxon>Meloidogynidae</taxon>
        <taxon>Meloidogyninae</taxon>
        <taxon>Meloidogyne</taxon>
    </lineage>
</organism>
<dbReference type="Proteomes" id="UP001497535">
    <property type="component" value="Unassembled WGS sequence"/>
</dbReference>
<accession>A0ACB0Y063</accession>
<keyword evidence="2" id="KW-1185">Reference proteome</keyword>